<sequence length="168" mass="17766">MTRRSQRGAATLVWMLVWLALIAGTTWALQRWLSPPPLAVTAQGDWLIPRGSDGHYHVPGTVGGQPVRFLVDTGASLVVVTEALAQRAGLPPGEPVTFQTAAGDSPGRIVPGMPVALTGPQGQSRTVSRVRVGVGLVGASDDDALLGQSFLRHFDVQIKDGVMRLTAR</sequence>
<dbReference type="EC" id="3.4.23.-" evidence="1"/>
<dbReference type="EMBL" id="JAWDIE010000004">
    <property type="protein sequence ID" value="MEJ7137492.1"/>
    <property type="molecule type" value="Genomic_DNA"/>
</dbReference>
<name>A0ACC6NZX2_9BURK</name>
<protein>
    <submittedName>
        <fullName evidence="1">Retropepsin-like aspartic protease</fullName>
        <ecNumber evidence="1">3.4.23.-</ecNumber>
    </submittedName>
</protein>
<reference evidence="1" key="1">
    <citation type="submission" date="2023-10" db="EMBL/GenBank/DDBJ databases">
        <title>Amphibacter perezi, gen. nov., sp. nov. a novel taxa of the family Comamonadaceae, class Betaproteobacteria isolated from the skin microbiota of Pelophylax perezi from different populations.</title>
        <authorList>
            <person name="Costa S."/>
            <person name="Proenca D.N."/>
            <person name="Lopes I."/>
            <person name="Morais P.V."/>
        </authorList>
    </citation>
    <scope>NUCLEOTIDE SEQUENCE</scope>
    <source>
        <strain evidence="1">SL12-8</strain>
    </source>
</reference>
<proteinExistence type="predicted"/>
<organism evidence="1 2">
    <name type="scientific">Amphibiibacter pelophylacis</name>
    <dbReference type="NCBI Taxonomy" id="1799477"/>
    <lineage>
        <taxon>Bacteria</taxon>
        <taxon>Pseudomonadati</taxon>
        <taxon>Pseudomonadota</taxon>
        <taxon>Betaproteobacteria</taxon>
        <taxon>Burkholderiales</taxon>
        <taxon>Sphaerotilaceae</taxon>
        <taxon>Amphibiibacter</taxon>
    </lineage>
</organism>
<evidence type="ECO:0000313" key="2">
    <source>
        <dbReference type="Proteomes" id="UP001364695"/>
    </source>
</evidence>
<keyword evidence="2" id="KW-1185">Reference proteome</keyword>
<evidence type="ECO:0000313" key="1">
    <source>
        <dbReference type="EMBL" id="MEJ7137492.1"/>
    </source>
</evidence>
<gene>
    <name evidence="1" type="ORF">RV045_03480</name>
</gene>
<dbReference type="Proteomes" id="UP001364695">
    <property type="component" value="Unassembled WGS sequence"/>
</dbReference>
<accession>A0ACC6NZX2</accession>
<comment type="caution">
    <text evidence="1">The sequence shown here is derived from an EMBL/GenBank/DDBJ whole genome shotgun (WGS) entry which is preliminary data.</text>
</comment>
<keyword evidence="1" id="KW-0378">Hydrolase</keyword>